<dbReference type="PANTHER" id="PTHR22576:SF37">
    <property type="entry name" value="MUCOSA-ASSOCIATED LYMPHOID TISSUE LYMPHOMA TRANSLOCATION PROTEIN 1"/>
    <property type="match status" value="1"/>
</dbReference>
<keyword evidence="1" id="KW-0472">Membrane</keyword>
<dbReference type="InterPro" id="IPR029030">
    <property type="entry name" value="Caspase-like_dom_sf"/>
</dbReference>
<dbReference type="Proteomes" id="UP000601435">
    <property type="component" value="Unassembled WGS sequence"/>
</dbReference>
<sequence>MVRTAFLIGNKTYSRHGKKISWWEDIPAAFRDVDAVYEVLEEGGFEVDVPLKDATAADLRDLPRRTADKLGNTHSSLALWFYSGHGVTHGGRLYLIPSDFMADCSIMQGLMPFAFVLVFLLGLLRGQLGLNFEAVVLVVLCCFVGWVAVGRSSCRAFVQGLVWHPLAKAVCFEELEAELINVHSTHHASCATFVFVLDCCRLSAYEHFTWWHRLLLWWKGVGVGSPTSLFVPSYKSTRPNFFQVFACESGRAAFTSLLLQHGFFAEALVKTLRGCRSNRCTLDYVFEGICRHMHDVYGRGKQRVCINSTAYASSKCILFLDPSKPTCQSAPTLLTSMAKSRLMQWSASELDIFRKHRASQSLRGRKRLVNHPSLSEDARAIMILRDVASERTGSRHRF</sequence>
<organism evidence="3 4">
    <name type="scientific">Symbiodinium necroappetens</name>
    <dbReference type="NCBI Taxonomy" id="1628268"/>
    <lineage>
        <taxon>Eukaryota</taxon>
        <taxon>Sar</taxon>
        <taxon>Alveolata</taxon>
        <taxon>Dinophyceae</taxon>
        <taxon>Suessiales</taxon>
        <taxon>Symbiodiniaceae</taxon>
        <taxon>Symbiodinium</taxon>
    </lineage>
</organism>
<dbReference type="Gene3D" id="3.40.50.1460">
    <property type="match status" value="1"/>
</dbReference>
<evidence type="ECO:0000313" key="3">
    <source>
        <dbReference type="EMBL" id="CAE7242746.1"/>
    </source>
</evidence>
<evidence type="ECO:0000313" key="4">
    <source>
        <dbReference type="Proteomes" id="UP000601435"/>
    </source>
</evidence>
<dbReference type="InterPro" id="IPR011600">
    <property type="entry name" value="Pept_C14_caspase"/>
</dbReference>
<dbReference type="EMBL" id="CAJNJA010009061">
    <property type="protein sequence ID" value="CAE7242746.1"/>
    <property type="molecule type" value="Genomic_DNA"/>
</dbReference>
<dbReference type="GO" id="GO:0006508">
    <property type="term" value="P:proteolysis"/>
    <property type="evidence" value="ECO:0007669"/>
    <property type="project" value="InterPro"/>
</dbReference>
<keyword evidence="4" id="KW-1185">Reference proteome</keyword>
<dbReference type="Pfam" id="PF00656">
    <property type="entry name" value="Peptidase_C14"/>
    <property type="match status" value="1"/>
</dbReference>
<dbReference type="AlphaFoldDB" id="A0A812LE59"/>
<gene>
    <name evidence="3" type="ORF">SNEC2469_LOCUS4532</name>
</gene>
<dbReference type="SUPFAM" id="SSF52129">
    <property type="entry name" value="Caspase-like"/>
    <property type="match status" value="1"/>
</dbReference>
<feature type="transmembrane region" description="Helical" evidence="1">
    <location>
        <begin position="130"/>
        <end position="149"/>
    </location>
</feature>
<evidence type="ECO:0000259" key="2">
    <source>
        <dbReference type="Pfam" id="PF00656"/>
    </source>
</evidence>
<dbReference type="PANTHER" id="PTHR22576">
    <property type="entry name" value="MUCOSA ASSOCIATED LYMPHOID TISSUE LYMPHOMA TRANSLOCATION PROTEIN 1/PARACASPASE"/>
    <property type="match status" value="1"/>
</dbReference>
<name>A0A812LE59_9DINO</name>
<feature type="transmembrane region" description="Helical" evidence="1">
    <location>
        <begin position="100"/>
        <end position="124"/>
    </location>
</feature>
<feature type="domain" description="Peptidase C14 caspase" evidence="2">
    <location>
        <begin position="3"/>
        <end position="102"/>
    </location>
</feature>
<accession>A0A812LE59</accession>
<protein>
    <recommendedName>
        <fullName evidence="2">Peptidase C14 caspase domain-containing protein</fullName>
    </recommendedName>
</protein>
<dbReference type="GO" id="GO:0004197">
    <property type="term" value="F:cysteine-type endopeptidase activity"/>
    <property type="evidence" value="ECO:0007669"/>
    <property type="project" value="InterPro"/>
</dbReference>
<dbReference type="InterPro" id="IPR052039">
    <property type="entry name" value="Caspase-related_regulators"/>
</dbReference>
<comment type="caution">
    <text evidence="3">The sequence shown here is derived from an EMBL/GenBank/DDBJ whole genome shotgun (WGS) entry which is preliminary data.</text>
</comment>
<reference evidence="3" key="1">
    <citation type="submission" date="2021-02" db="EMBL/GenBank/DDBJ databases">
        <authorList>
            <person name="Dougan E. K."/>
            <person name="Rhodes N."/>
            <person name="Thang M."/>
            <person name="Chan C."/>
        </authorList>
    </citation>
    <scope>NUCLEOTIDE SEQUENCE</scope>
</reference>
<proteinExistence type="predicted"/>
<keyword evidence="1" id="KW-0812">Transmembrane</keyword>
<evidence type="ECO:0000256" key="1">
    <source>
        <dbReference type="SAM" id="Phobius"/>
    </source>
</evidence>
<keyword evidence="1" id="KW-1133">Transmembrane helix</keyword>